<reference evidence="2" key="1">
    <citation type="journal article" date="2019" name="Int. J. Syst. Evol. Microbiol.">
        <title>The Global Catalogue of Microorganisms (GCM) 10K type strain sequencing project: providing services to taxonomists for standard genome sequencing and annotation.</title>
        <authorList>
            <consortium name="The Broad Institute Genomics Platform"/>
            <consortium name="The Broad Institute Genome Sequencing Center for Infectious Disease"/>
            <person name="Wu L."/>
            <person name="Ma J."/>
        </authorList>
    </citation>
    <scope>NUCLEOTIDE SEQUENCE [LARGE SCALE GENOMIC DNA]</scope>
    <source>
        <strain evidence="2">NBRC 103627</strain>
    </source>
</reference>
<evidence type="ECO:0000313" key="1">
    <source>
        <dbReference type="EMBL" id="MFC4479928.1"/>
    </source>
</evidence>
<name>A0ABV8ZLQ7_9FLAO</name>
<organism evidence="1 2">
    <name type="scientific">Flavobacterium chungangensis</name>
    <dbReference type="NCBI Taxonomy" id="2708132"/>
    <lineage>
        <taxon>Bacteria</taxon>
        <taxon>Pseudomonadati</taxon>
        <taxon>Bacteroidota</taxon>
        <taxon>Flavobacteriia</taxon>
        <taxon>Flavobacteriales</taxon>
        <taxon>Flavobacteriaceae</taxon>
        <taxon>Flavobacterium</taxon>
    </lineage>
</organism>
<dbReference type="Proteomes" id="UP001596003">
    <property type="component" value="Unassembled WGS sequence"/>
</dbReference>
<proteinExistence type="predicted"/>
<dbReference type="RefSeq" id="WP_379801158.1">
    <property type="nucleotide sequence ID" value="NZ_JBHSFY010000019.1"/>
</dbReference>
<evidence type="ECO:0000313" key="2">
    <source>
        <dbReference type="Proteomes" id="UP001596003"/>
    </source>
</evidence>
<accession>A0ABV8ZLQ7</accession>
<gene>
    <name evidence="1" type="ORF">ACFO3N_22845</name>
</gene>
<comment type="caution">
    <text evidence="1">The sequence shown here is derived from an EMBL/GenBank/DDBJ whole genome shotgun (WGS) entry which is preliminary data.</text>
</comment>
<sequence>MMFRLYFIFLLLISFKLIGQTSSEKEFSIKYTIGKYNFEKIGEYEKQEVFKFIEKDSFFVLTSFYSIKNKYKYNAETKRNNRKISDTITKSSHRKFDKIVVENLIKALNQNENNFTSDFIESHLLAKITKKEILKIAKKQDRLYWFDDDAGKQNLAEIQSYKKFDQYIKETNPAVNTVMVFSDAWNFAEISSGESNYKMNFHSALGQPILINNLKQIINLNVNLLLLQLLPENSLLAKQVELQNIKTNYIEWFIENIN</sequence>
<keyword evidence="2" id="KW-1185">Reference proteome</keyword>
<protein>
    <submittedName>
        <fullName evidence="1">Uncharacterized protein</fullName>
    </submittedName>
</protein>
<dbReference type="EMBL" id="JBHSFY010000019">
    <property type="protein sequence ID" value="MFC4479928.1"/>
    <property type="molecule type" value="Genomic_DNA"/>
</dbReference>